<comment type="caution">
    <text evidence="4">The sequence shown here is derived from an EMBL/GenBank/DDBJ whole genome shotgun (WGS) entry which is preliminary data.</text>
</comment>
<dbReference type="Pfam" id="PF13828">
    <property type="entry name" value="DUF4190"/>
    <property type="match status" value="1"/>
</dbReference>
<gene>
    <name evidence="4" type="ORF">QQX04_09070</name>
</gene>
<dbReference type="EMBL" id="JAUHPV010000005">
    <property type="protein sequence ID" value="MDN4473138.1"/>
    <property type="molecule type" value="Genomic_DNA"/>
</dbReference>
<accession>A0ABT8G1X5</accession>
<dbReference type="RefSeq" id="WP_301128378.1">
    <property type="nucleotide sequence ID" value="NZ_JAUHPV010000005.1"/>
</dbReference>
<keyword evidence="2" id="KW-1133">Transmembrane helix</keyword>
<keyword evidence="2" id="KW-0812">Transmembrane</keyword>
<name>A0ABT8G1X5_9MICO</name>
<feature type="transmembrane region" description="Helical" evidence="2">
    <location>
        <begin position="29"/>
        <end position="52"/>
    </location>
</feature>
<dbReference type="Proteomes" id="UP001172738">
    <property type="component" value="Unassembled WGS sequence"/>
</dbReference>
<feature type="transmembrane region" description="Helical" evidence="2">
    <location>
        <begin position="73"/>
        <end position="95"/>
    </location>
</feature>
<feature type="domain" description="DUF4190" evidence="3">
    <location>
        <begin position="26"/>
        <end position="87"/>
    </location>
</feature>
<evidence type="ECO:0000256" key="1">
    <source>
        <dbReference type="SAM" id="MobiDB-lite"/>
    </source>
</evidence>
<reference evidence="4" key="1">
    <citation type="submission" date="2023-06" db="EMBL/GenBank/DDBJ databases">
        <title>SYSU T00b26.</title>
        <authorList>
            <person name="Gao L."/>
            <person name="Fang B.-Z."/>
            <person name="Li W.-J."/>
        </authorList>
    </citation>
    <scope>NUCLEOTIDE SEQUENCE</scope>
    <source>
        <strain evidence="4">SYSU T00b26</strain>
    </source>
</reference>
<keyword evidence="5" id="KW-1185">Reference proteome</keyword>
<keyword evidence="2" id="KW-0472">Membrane</keyword>
<organism evidence="4 5">
    <name type="scientific">Demequina zhanjiangensis</name>
    <dbReference type="NCBI Taxonomy" id="3051659"/>
    <lineage>
        <taxon>Bacteria</taxon>
        <taxon>Bacillati</taxon>
        <taxon>Actinomycetota</taxon>
        <taxon>Actinomycetes</taxon>
        <taxon>Micrococcales</taxon>
        <taxon>Demequinaceae</taxon>
        <taxon>Demequina</taxon>
    </lineage>
</organism>
<feature type="compositionally biased region" description="Pro residues" evidence="1">
    <location>
        <begin position="1"/>
        <end position="13"/>
    </location>
</feature>
<dbReference type="InterPro" id="IPR025241">
    <property type="entry name" value="DUF4190"/>
</dbReference>
<evidence type="ECO:0000259" key="3">
    <source>
        <dbReference type="Pfam" id="PF13828"/>
    </source>
</evidence>
<sequence>MTDIPPPPMPPQPGFAAGPSDSKNNLGTWALVLGILSIVCCGLFAGIPAIIVGNKSKEAAAQGLATNGNLGQVGFILGIIGSVLSVLGGVFYGIAAAAGAY</sequence>
<evidence type="ECO:0000256" key="2">
    <source>
        <dbReference type="SAM" id="Phobius"/>
    </source>
</evidence>
<evidence type="ECO:0000313" key="5">
    <source>
        <dbReference type="Proteomes" id="UP001172738"/>
    </source>
</evidence>
<feature type="region of interest" description="Disordered" evidence="1">
    <location>
        <begin position="1"/>
        <end position="20"/>
    </location>
</feature>
<protein>
    <submittedName>
        <fullName evidence="4">DUF4190 domain-containing protein</fullName>
    </submittedName>
</protein>
<evidence type="ECO:0000313" key="4">
    <source>
        <dbReference type="EMBL" id="MDN4473138.1"/>
    </source>
</evidence>
<proteinExistence type="predicted"/>